<reference evidence="2" key="1">
    <citation type="submission" date="2020-11" db="EMBL/GenBank/DDBJ databases">
        <title>Adaptations for nitrogen fixation in a non-lichenized fungal sporocarp promotes dispersal by wood-feeding termites.</title>
        <authorList>
            <consortium name="DOE Joint Genome Institute"/>
            <person name="Koch R.A."/>
            <person name="Yoon G."/>
            <person name="Arayal U."/>
            <person name="Lail K."/>
            <person name="Amirebrahimi M."/>
            <person name="Labutti K."/>
            <person name="Lipzen A."/>
            <person name="Riley R."/>
            <person name="Barry K."/>
            <person name="Henrissat B."/>
            <person name="Grigoriev I.V."/>
            <person name="Herr J.R."/>
            <person name="Aime M.C."/>
        </authorList>
    </citation>
    <scope>NUCLEOTIDE SEQUENCE</scope>
    <source>
        <strain evidence="2">MCA 3950</strain>
    </source>
</reference>
<dbReference type="EMBL" id="MU250540">
    <property type="protein sequence ID" value="KAG7444457.1"/>
    <property type="molecule type" value="Genomic_DNA"/>
</dbReference>
<evidence type="ECO:0000313" key="3">
    <source>
        <dbReference type="Proteomes" id="UP000812287"/>
    </source>
</evidence>
<evidence type="ECO:0000313" key="2">
    <source>
        <dbReference type="EMBL" id="KAG7444457.1"/>
    </source>
</evidence>
<keyword evidence="3" id="KW-1185">Reference proteome</keyword>
<organism evidence="2 3">
    <name type="scientific">Guyanagaster necrorhizus</name>
    <dbReference type="NCBI Taxonomy" id="856835"/>
    <lineage>
        <taxon>Eukaryota</taxon>
        <taxon>Fungi</taxon>
        <taxon>Dikarya</taxon>
        <taxon>Basidiomycota</taxon>
        <taxon>Agaricomycotina</taxon>
        <taxon>Agaricomycetes</taxon>
        <taxon>Agaricomycetidae</taxon>
        <taxon>Agaricales</taxon>
        <taxon>Marasmiineae</taxon>
        <taxon>Physalacriaceae</taxon>
        <taxon>Guyanagaster</taxon>
    </lineage>
</organism>
<proteinExistence type="predicted"/>
<feature type="compositionally biased region" description="Polar residues" evidence="1">
    <location>
        <begin position="109"/>
        <end position="135"/>
    </location>
</feature>
<feature type="region of interest" description="Disordered" evidence="1">
    <location>
        <begin position="109"/>
        <end position="140"/>
    </location>
</feature>
<feature type="region of interest" description="Disordered" evidence="1">
    <location>
        <begin position="61"/>
        <end position="95"/>
    </location>
</feature>
<dbReference type="RefSeq" id="XP_043037957.1">
    <property type="nucleotide sequence ID" value="XM_043177415.1"/>
</dbReference>
<name>A0A9P8AS31_9AGAR</name>
<dbReference type="Proteomes" id="UP000812287">
    <property type="component" value="Unassembled WGS sequence"/>
</dbReference>
<evidence type="ECO:0000256" key="1">
    <source>
        <dbReference type="SAM" id="MobiDB-lite"/>
    </source>
</evidence>
<dbReference type="GeneID" id="66099702"/>
<protein>
    <submittedName>
        <fullName evidence="2">Uncharacterized protein</fullName>
    </submittedName>
</protein>
<sequence>MPEEKMEAVTLLTTRTFPPSQFIHIITSQCLHAATMEGCLCYGTFICVVLLPYFSPPHRRGHEGALPKRQSLGQARSCGRATTTNKSNFLPRLRGGPIPAVRRLVEPLSSSADDSLSTRGGTGSSPSLNSKSHSWTPERGLLEAGTPTTIYEYFALANGAKPWISFQAAPRP</sequence>
<comment type="caution">
    <text evidence="2">The sequence shown here is derived from an EMBL/GenBank/DDBJ whole genome shotgun (WGS) entry which is preliminary data.</text>
</comment>
<accession>A0A9P8AS31</accession>
<gene>
    <name evidence="2" type="ORF">BT62DRAFT_1008117</name>
</gene>
<dbReference type="AlphaFoldDB" id="A0A9P8AS31"/>